<dbReference type="Proteomes" id="UP001597546">
    <property type="component" value="Unassembled WGS sequence"/>
</dbReference>
<organism evidence="1 2">
    <name type="scientific">Pedobacter alpinus</name>
    <dbReference type="NCBI Taxonomy" id="1590643"/>
    <lineage>
        <taxon>Bacteria</taxon>
        <taxon>Pseudomonadati</taxon>
        <taxon>Bacteroidota</taxon>
        <taxon>Sphingobacteriia</taxon>
        <taxon>Sphingobacteriales</taxon>
        <taxon>Sphingobacteriaceae</taxon>
        <taxon>Pedobacter</taxon>
    </lineage>
</organism>
<name>A0ABW5TX82_9SPHI</name>
<evidence type="ECO:0000313" key="2">
    <source>
        <dbReference type="Proteomes" id="UP001597546"/>
    </source>
</evidence>
<gene>
    <name evidence="1" type="ORF">ACFSSE_16025</name>
</gene>
<comment type="caution">
    <text evidence="1">The sequence shown here is derived from an EMBL/GenBank/DDBJ whole genome shotgun (WGS) entry which is preliminary data.</text>
</comment>
<reference evidence="2" key="1">
    <citation type="journal article" date="2019" name="Int. J. Syst. Evol. Microbiol.">
        <title>The Global Catalogue of Microorganisms (GCM) 10K type strain sequencing project: providing services to taxonomists for standard genome sequencing and annotation.</title>
        <authorList>
            <consortium name="The Broad Institute Genomics Platform"/>
            <consortium name="The Broad Institute Genome Sequencing Center for Infectious Disease"/>
            <person name="Wu L."/>
            <person name="Ma J."/>
        </authorList>
    </citation>
    <scope>NUCLEOTIDE SEQUENCE [LARGE SCALE GENOMIC DNA]</scope>
    <source>
        <strain evidence="2">KCTC 42456</strain>
    </source>
</reference>
<protein>
    <submittedName>
        <fullName evidence="1">Uncharacterized protein</fullName>
    </submittedName>
</protein>
<dbReference type="RefSeq" id="WP_379045998.1">
    <property type="nucleotide sequence ID" value="NZ_JBHSKW010000058.1"/>
</dbReference>
<dbReference type="EMBL" id="JBHULV010000052">
    <property type="protein sequence ID" value="MFD2733218.1"/>
    <property type="molecule type" value="Genomic_DNA"/>
</dbReference>
<sequence length="56" mass="6311">MDFLNTLTEVTVEKITDKEADLLTEIKEIKQAFKHSEMIDSGKLNTKSVSELLDGL</sequence>
<proteinExistence type="predicted"/>
<accession>A0ABW5TX82</accession>
<evidence type="ECO:0000313" key="1">
    <source>
        <dbReference type="EMBL" id="MFD2733218.1"/>
    </source>
</evidence>
<keyword evidence="2" id="KW-1185">Reference proteome</keyword>